<dbReference type="Pfam" id="PF00505">
    <property type="entry name" value="HMG_box"/>
    <property type="match status" value="1"/>
</dbReference>
<evidence type="ECO:0000259" key="5">
    <source>
        <dbReference type="PROSITE" id="PS50118"/>
    </source>
</evidence>
<name>A0A6A7C7X7_9PEZI</name>
<proteinExistence type="predicted"/>
<feature type="region of interest" description="Disordered" evidence="4">
    <location>
        <begin position="1"/>
        <end position="39"/>
    </location>
</feature>
<sequence length="178" mass="20127">MEPQRSAFTTPHGTKRARPSPSSSSWCSSSSEQKIPRPRNAFIIFRQAHSQQVMRQLRDTNGQASTGQVSAVIGKLWRDASAETRKEFFDRANEEKRVHAIMYSGYKYQPKRKEVGKGRNASQGGGSKKRVTRASKRLGVEKEGAEEKVEETETEESEIGENQDRFSDSNCDDPTWRS</sequence>
<dbReference type="PROSITE" id="PS50118">
    <property type="entry name" value="HMG_BOX_2"/>
    <property type="match status" value="1"/>
</dbReference>
<dbReference type="GO" id="GO:0005634">
    <property type="term" value="C:nucleus"/>
    <property type="evidence" value="ECO:0007669"/>
    <property type="project" value="UniProtKB-UniRule"/>
</dbReference>
<dbReference type="EMBL" id="MU005960">
    <property type="protein sequence ID" value="KAF2863513.1"/>
    <property type="molecule type" value="Genomic_DNA"/>
</dbReference>
<feature type="region of interest" description="Disordered" evidence="4">
    <location>
        <begin position="110"/>
        <end position="178"/>
    </location>
</feature>
<feature type="compositionally biased region" description="Basic and acidic residues" evidence="4">
    <location>
        <begin position="138"/>
        <end position="147"/>
    </location>
</feature>
<evidence type="ECO:0000313" key="7">
    <source>
        <dbReference type="Proteomes" id="UP000799421"/>
    </source>
</evidence>
<dbReference type="SUPFAM" id="SSF47095">
    <property type="entry name" value="HMG-box"/>
    <property type="match status" value="1"/>
</dbReference>
<dbReference type="InterPro" id="IPR036910">
    <property type="entry name" value="HMG_box_dom_sf"/>
</dbReference>
<keyword evidence="3" id="KW-0539">Nucleus</keyword>
<evidence type="ECO:0000256" key="1">
    <source>
        <dbReference type="ARBA" id="ARBA00023125"/>
    </source>
</evidence>
<dbReference type="GO" id="GO:0001228">
    <property type="term" value="F:DNA-binding transcription activator activity, RNA polymerase II-specific"/>
    <property type="evidence" value="ECO:0007669"/>
    <property type="project" value="TreeGrafter"/>
</dbReference>
<evidence type="ECO:0000313" key="6">
    <source>
        <dbReference type="EMBL" id="KAF2863513.1"/>
    </source>
</evidence>
<dbReference type="PANTHER" id="PTHR10270:SF161">
    <property type="entry name" value="SEX-DETERMINING REGION Y PROTEIN"/>
    <property type="match status" value="1"/>
</dbReference>
<dbReference type="Proteomes" id="UP000799421">
    <property type="component" value="Unassembled WGS sequence"/>
</dbReference>
<dbReference type="InterPro" id="IPR050140">
    <property type="entry name" value="SRY-related_HMG-box_TF-like"/>
</dbReference>
<dbReference type="GO" id="GO:0030154">
    <property type="term" value="P:cell differentiation"/>
    <property type="evidence" value="ECO:0007669"/>
    <property type="project" value="TreeGrafter"/>
</dbReference>
<feature type="compositionally biased region" description="Polar residues" evidence="4">
    <location>
        <begin position="1"/>
        <end position="12"/>
    </location>
</feature>
<dbReference type="CDD" id="cd01389">
    <property type="entry name" value="HMG-box_ROX1-like"/>
    <property type="match status" value="1"/>
</dbReference>
<feature type="compositionally biased region" description="Acidic residues" evidence="4">
    <location>
        <begin position="148"/>
        <end position="161"/>
    </location>
</feature>
<dbReference type="InterPro" id="IPR009071">
    <property type="entry name" value="HMG_box_dom"/>
</dbReference>
<feature type="compositionally biased region" description="Low complexity" evidence="4">
    <location>
        <begin position="19"/>
        <end position="31"/>
    </location>
</feature>
<dbReference type="AlphaFoldDB" id="A0A6A7C7X7"/>
<dbReference type="GO" id="GO:0000978">
    <property type="term" value="F:RNA polymerase II cis-regulatory region sequence-specific DNA binding"/>
    <property type="evidence" value="ECO:0007669"/>
    <property type="project" value="TreeGrafter"/>
</dbReference>
<dbReference type="Gene3D" id="1.10.30.10">
    <property type="entry name" value="High mobility group box domain"/>
    <property type="match status" value="1"/>
</dbReference>
<keyword evidence="7" id="KW-1185">Reference proteome</keyword>
<reference evidence="6" key="1">
    <citation type="journal article" date="2020" name="Stud. Mycol.">
        <title>101 Dothideomycetes genomes: a test case for predicting lifestyles and emergence of pathogens.</title>
        <authorList>
            <person name="Haridas S."/>
            <person name="Albert R."/>
            <person name="Binder M."/>
            <person name="Bloem J."/>
            <person name="Labutti K."/>
            <person name="Salamov A."/>
            <person name="Andreopoulos B."/>
            <person name="Baker S."/>
            <person name="Barry K."/>
            <person name="Bills G."/>
            <person name="Bluhm B."/>
            <person name="Cannon C."/>
            <person name="Castanera R."/>
            <person name="Culley D."/>
            <person name="Daum C."/>
            <person name="Ezra D."/>
            <person name="Gonzalez J."/>
            <person name="Henrissat B."/>
            <person name="Kuo A."/>
            <person name="Liang C."/>
            <person name="Lipzen A."/>
            <person name="Lutzoni F."/>
            <person name="Magnuson J."/>
            <person name="Mondo S."/>
            <person name="Nolan M."/>
            <person name="Ohm R."/>
            <person name="Pangilinan J."/>
            <person name="Park H.-J."/>
            <person name="Ramirez L."/>
            <person name="Alfaro M."/>
            <person name="Sun H."/>
            <person name="Tritt A."/>
            <person name="Yoshinaga Y."/>
            <person name="Zwiers L.-H."/>
            <person name="Turgeon B."/>
            <person name="Goodwin S."/>
            <person name="Spatafora J."/>
            <person name="Crous P."/>
            <person name="Grigoriev I."/>
        </authorList>
    </citation>
    <scope>NUCLEOTIDE SEQUENCE</scope>
    <source>
        <strain evidence="6">CBS 480.64</strain>
    </source>
</reference>
<protein>
    <submittedName>
        <fullName evidence="6">HMG-box</fullName>
    </submittedName>
</protein>
<organism evidence="6 7">
    <name type="scientific">Piedraia hortae CBS 480.64</name>
    <dbReference type="NCBI Taxonomy" id="1314780"/>
    <lineage>
        <taxon>Eukaryota</taxon>
        <taxon>Fungi</taxon>
        <taxon>Dikarya</taxon>
        <taxon>Ascomycota</taxon>
        <taxon>Pezizomycotina</taxon>
        <taxon>Dothideomycetes</taxon>
        <taxon>Dothideomycetidae</taxon>
        <taxon>Capnodiales</taxon>
        <taxon>Piedraiaceae</taxon>
        <taxon>Piedraia</taxon>
    </lineage>
</organism>
<feature type="domain" description="HMG box" evidence="5">
    <location>
        <begin position="35"/>
        <end position="107"/>
    </location>
</feature>
<evidence type="ECO:0000256" key="2">
    <source>
        <dbReference type="ARBA" id="ARBA00023163"/>
    </source>
</evidence>
<feature type="DNA-binding region" description="HMG box" evidence="3">
    <location>
        <begin position="35"/>
        <end position="107"/>
    </location>
</feature>
<evidence type="ECO:0000256" key="3">
    <source>
        <dbReference type="PROSITE-ProRule" id="PRU00267"/>
    </source>
</evidence>
<dbReference type="OrthoDB" id="6247875at2759"/>
<dbReference type="SMART" id="SM00398">
    <property type="entry name" value="HMG"/>
    <property type="match status" value="1"/>
</dbReference>
<evidence type="ECO:0000256" key="4">
    <source>
        <dbReference type="SAM" id="MobiDB-lite"/>
    </source>
</evidence>
<feature type="compositionally biased region" description="Basic residues" evidence="4">
    <location>
        <begin position="127"/>
        <end position="136"/>
    </location>
</feature>
<keyword evidence="2" id="KW-0804">Transcription</keyword>
<accession>A0A6A7C7X7</accession>
<dbReference type="PANTHER" id="PTHR10270">
    <property type="entry name" value="SOX TRANSCRIPTION FACTOR"/>
    <property type="match status" value="1"/>
</dbReference>
<gene>
    <name evidence="6" type="ORF">K470DRAFT_254808</name>
</gene>
<keyword evidence="1 3" id="KW-0238">DNA-binding</keyword>